<evidence type="ECO:0000313" key="1">
    <source>
        <dbReference type="EnsemblMetazoa" id="PPA36889.1"/>
    </source>
</evidence>
<evidence type="ECO:0000313" key="2">
    <source>
        <dbReference type="Proteomes" id="UP000005239"/>
    </source>
</evidence>
<dbReference type="EnsemblMetazoa" id="PPA36889.1">
    <property type="protein sequence ID" value="PPA36889.1"/>
    <property type="gene ID" value="WBGene00275258"/>
</dbReference>
<dbReference type="AlphaFoldDB" id="A0A2A6BQ21"/>
<protein>
    <submittedName>
        <fullName evidence="1">Uncharacterized protein</fullName>
    </submittedName>
</protein>
<keyword evidence="2" id="KW-1185">Reference proteome</keyword>
<proteinExistence type="predicted"/>
<organism evidence="1 2">
    <name type="scientific">Pristionchus pacificus</name>
    <name type="common">Parasitic nematode worm</name>
    <dbReference type="NCBI Taxonomy" id="54126"/>
    <lineage>
        <taxon>Eukaryota</taxon>
        <taxon>Metazoa</taxon>
        <taxon>Ecdysozoa</taxon>
        <taxon>Nematoda</taxon>
        <taxon>Chromadorea</taxon>
        <taxon>Rhabditida</taxon>
        <taxon>Rhabditina</taxon>
        <taxon>Diplogasteromorpha</taxon>
        <taxon>Diplogasteroidea</taxon>
        <taxon>Neodiplogasteridae</taxon>
        <taxon>Pristionchus</taxon>
    </lineage>
</organism>
<name>A0A2A6BQ21_PRIPA</name>
<accession>A0A2A6BQ21</accession>
<reference evidence="2" key="1">
    <citation type="journal article" date="2008" name="Nat. Genet.">
        <title>The Pristionchus pacificus genome provides a unique perspective on nematode lifestyle and parasitism.</title>
        <authorList>
            <person name="Dieterich C."/>
            <person name="Clifton S.W."/>
            <person name="Schuster L.N."/>
            <person name="Chinwalla A."/>
            <person name="Delehaunty K."/>
            <person name="Dinkelacker I."/>
            <person name="Fulton L."/>
            <person name="Fulton R."/>
            <person name="Godfrey J."/>
            <person name="Minx P."/>
            <person name="Mitreva M."/>
            <person name="Roeseler W."/>
            <person name="Tian H."/>
            <person name="Witte H."/>
            <person name="Yang S.P."/>
            <person name="Wilson R.K."/>
            <person name="Sommer R.J."/>
        </authorList>
    </citation>
    <scope>NUCLEOTIDE SEQUENCE [LARGE SCALE GENOMIC DNA]</scope>
    <source>
        <strain evidence="2">PS312</strain>
    </source>
</reference>
<sequence length="410" mass="47721">MEIDKNIQVQERDQGHKFRHQRHPISASRLLENERDIVDEIERRTPANYKQPPICDDLLAMFVDYLEPIDLRKMEGMSRAWRHFSKRKRNKCKAKAEEIYFSESQVHIYLPNESRTLIYTSTNLTFSANDLKELSRIFNECLINKLRISIDSETLTSGKCHALSKYIVRMIVPNLINNAVIILDQRSLPTSNPSSFVNRIIHATEGPHRELVVPHIPAFIDRLTLIDIVSTIGERTFKKLELDTRSSLVCRSKHNSYILTTANCLKLARISFLEEITLKFTENFTFGGIVQLLHYIRSPTSSLKRVNLLLPFFFVDFGQSLIGPGKMPFKATGEIITFASIFSNNRIILKGCHVRYRSQLIRTKPNVTRTHSTESEDYPLDYRSYIRMEKFKMREVFSVLFEIIEEESEK</sequence>
<dbReference type="Proteomes" id="UP000005239">
    <property type="component" value="Unassembled WGS sequence"/>
</dbReference>
<gene>
    <name evidence="1" type="primary">WBGene00275258</name>
</gene>
<accession>A0A8R1URE9</accession>
<reference evidence="1" key="2">
    <citation type="submission" date="2022-06" db="UniProtKB">
        <authorList>
            <consortium name="EnsemblMetazoa"/>
        </authorList>
    </citation>
    <scope>IDENTIFICATION</scope>
    <source>
        <strain evidence="1">PS312</strain>
    </source>
</reference>